<dbReference type="AlphaFoldDB" id="A0A369TK43"/>
<dbReference type="InterPro" id="IPR012327">
    <property type="entry name" value="MeTrfase_D12"/>
</dbReference>
<reference evidence="4 5" key="1">
    <citation type="submission" date="2018-07" db="EMBL/GenBank/DDBJ databases">
        <title>Thalassococcus profundi sp. nov., a marine bacterium isolated from deep seawater of Okinawa Trough.</title>
        <authorList>
            <person name="Yu M."/>
        </authorList>
    </citation>
    <scope>NUCLEOTIDE SEQUENCE [LARGE SCALE GENOMIC DNA]</scope>
    <source>
        <strain evidence="4 5">WRAS1</strain>
    </source>
</reference>
<keyword evidence="3" id="KW-0949">S-adenosyl-L-methionine</keyword>
<keyword evidence="2" id="KW-0808">Transferase</keyword>
<sequence length="293" mass="33193">MIVSGIGRDAYKRPRTISAVSPFRYPGGKGFLAPFLAQHMAEIGVPMTVFAEPFAGGAGSALRLLKDGLVESLILNDLDIRVYSAWRAMLRENERFQERLSTIEPDLATWNACRETVERASSEYSFELGFATFFINRTSRAGIIVGSGPIGGYNQDGKWRLDARFYKDTMLKRIDWLGKNSSRIEITHRNALEFLEWSVKHYSVNSTFYFIDPPYVAAGSRLYFNSMEEADHRALASRLHSGDVKHWLLTYDRSDLVADLYENSDLYQLEVPYSLGTSRNEREFLVASNAIGI</sequence>
<keyword evidence="5" id="KW-1185">Reference proteome</keyword>
<evidence type="ECO:0000256" key="3">
    <source>
        <dbReference type="ARBA" id="ARBA00022691"/>
    </source>
</evidence>
<dbReference type="GO" id="GO:0032259">
    <property type="term" value="P:methylation"/>
    <property type="evidence" value="ECO:0007669"/>
    <property type="project" value="UniProtKB-KW"/>
</dbReference>
<dbReference type="SUPFAM" id="SSF53335">
    <property type="entry name" value="S-adenosyl-L-methionine-dependent methyltransferases"/>
    <property type="match status" value="1"/>
</dbReference>
<keyword evidence="1 4" id="KW-0489">Methyltransferase</keyword>
<evidence type="ECO:0000313" key="5">
    <source>
        <dbReference type="Proteomes" id="UP000253977"/>
    </source>
</evidence>
<evidence type="ECO:0000313" key="4">
    <source>
        <dbReference type="EMBL" id="RDD65024.1"/>
    </source>
</evidence>
<dbReference type="GO" id="GO:0009307">
    <property type="term" value="P:DNA restriction-modification system"/>
    <property type="evidence" value="ECO:0007669"/>
    <property type="project" value="InterPro"/>
</dbReference>
<organism evidence="4 5">
    <name type="scientific">Thalassococcus profundi</name>
    <dbReference type="NCBI Taxonomy" id="2282382"/>
    <lineage>
        <taxon>Bacteria</taxon>
        <taxon>Pseudomonadati</taxon>
        <taxon>Pseudomonadota</taxon>
        <taxon>Alphaproteobacteria</taxon>
        <taxon>Rhodobacterales</taxon>
        <taxon>Roseobacteraceae</taxon>
        <taxon>Thalassococcus</taxon>
    </lineage>
</organism>
<dbReference type="GO" id="GO:0043565">
    <property type="term" value="F:sequence-specific DNA binding"/>
    <property type="evidence" value="ECO:0007669"/>
    <property type="project" value="TreeGrafter"/>
</dbReference>
<dbReference type="InterPro" id="IPR029063">
    <property type="entry name" value="SAM-dependent_MTases_sf"/>
</dbReference>
<dbReference type="GO" id="GO:0006298">
    <property type="term" value="P:mismatch repair"/>
    <property type="evidence" value="ECO:0007669"/>
    <property type="project" value="TreeGrafter"/>
</dbReference>
<dbReference type="GO" id="GO:1904047">
    <property type="term" value="F:S-adenosyl-L-methionine binding"/>
    <property type="evidence" value="ECO:0007669"/>
    <property type="project" value="TreeGrafter"/>
</dbReference>
<evidence type="ECO:0000256" key="1">
    <source>
        <dbReference type="ARBA" id="ARBA00022603"/>
    </source>
</evidence>
<dbReference type="PANTHER" id="PTHR30481">
    <property type="entry name" value="DNA ADENINE METHYLASE"/>
    <property type="match status" value="1"/>
</dbReference>
<dbReference type="EMBL" id="QPMK01000016">
    <property type="protein sequence ID" value="RDD65024.1"/>
    <property type="molecule type" value="Genomic_DNA"/>
</dbReference>
<dbReference type="GO" id="GO:0009007">
    <property type="term" value="F:site-specific DNA-methyltransferase (adenine-specific) activity"/>
    <property type="evidence" value="ECO:0007669"/>
    <property type="project" value="UniProtKB-EC"/>
</dbReference>
<dbReference type="OrthoDB" id="9805629at2"/>
<comment type="caution">
    <text evidence="4">The sequence shown here is derived from an EMBL/GenBank/DDBJ whole genome shotgun (WGS) entry which is preliminary data.</text>
</comment>
<proteinExistence type="predicted"/>
<dbReference type="InterPro" id="IPR012263">
    <property type="entry name" value="M_m6A_EcoRV"/>
</dbReference>
<name>A0A369TK43_9RHOB</name>
<dbReference type="PIRSF" id="PIRSF000398">
    <property type="entry name" value="M_m6A_EcoRV"/>
    <property type="match status" value="1"/>
</dbReference>
<dbReference type="Pfam" id="PF02086">
    <property type="entry name" value="MethyltransfD12"/>
    <property type="match status" value="1"/>
</dbReference>
<dbReference type="PANTHER" id="PTHR30481:SF2">
    <property type="entry name" value="SITE-SPECIFIC DNA-METHYLTRANSFERASE (ADENINE-SPECIFIC)"/>
    <property type="match status" value="1"/>
</dbReference>
<accession>A0A369TK43</accession>
<gene>
    <name evidence="4" type="ORF">DU478_17640</name>
</gene>
<dbReference type="PRINTS" id="PR00505">
    <property type="entry name" value="D12N6MTFRASE"/>
</dbReference>
<protein>
    <submittedName>
        <fullName evidence="4">DNA adenine methylase</fullName>
    </submittedName>
</protein>
<dbReference type="Gene3D" id="3.40.50.150">
    <property type="entry name" value="Vaccinia Virus protein VP39"/>
    <property type="match status" value="2"/>
</dbReference>
<evidence type="ECO:0000256" key="2">
    <source>
        <dbReference type="ARBA" id="ARBA00022679"/>
    </source>
</evidence>
<dbReference type="Proteomes" id="UP000253977">
    <property type="component" value="Unassembled WGS sequence"/>
</dbReference>